<dbReference type="EMBL" id="JACGWL010000016">
    <property type="protein sequence ID" value="KAK4385939.1"/>
    <property type="molecule type" value="Genomic_DNA"/>
</dbReference>
<comment type="caution">
    <text evidence="2">The sequence shown here is derived from an EMBL/GenBank/DDBJ whole genome shotgun (WGS) entry which is preliminary data.</text>
</comment>
<dbReference type="AlphaFoldDB" id="A0AAE2BHT7"/>
<evidence type="ECO:0000313" key="3">
    <source>
        <dbReference type="Proteomes" id="UP001289374"/>
    </source>
</evidence>
<reference evidence="2" key="1">
    <citation type="submission" date="2020-06" db="EMBL/GenBank/DDBJ databases">
        <authorList>
            <person name="Li T."/>
            <person name="Hu X."/>
            <person name="Zhang T."/>
            <person name="Song X."/>
            <person name="Zhang H."/>
            <person name="Dai N."/>
            <person name="Sheng W."/>
            <person name="Hou X."/>
            <person name="Wei L."/>
        </authorList>
    </citation>
    <scope>NUCLEOTIDE SEQUENCE</scope>
    <source>
        <strain evidence="2">K16</strain>
        <tissue evidence="2">Leaf</tissue>
    </source>
</reference>
<sequence>MVACCTRRTTSIWSTANSVRTVGISLLEGENHTEKSSRMLSIEEPRNIRLGLCTDGFVPHDRVDVDCERPIRLWNDVWMEYHGGYGMSGLNKKSFTKNRIENKVARPTLTTDQIVDRVANISPTVEMLLLLPDGYDSDHKWTKKSIFWDLRDWSTLLILHNLDVMHIEKNVFDNIFNTLMDIKGKTKDNMNARKDLKMICNRPELELDEHRPNIMPKAVYKLGKEQKRRKLMSISFREMLPGHVWSALTEVSLLFQTICSIMLDVHKLHELENTVAIIMYNLEKIFSPTFFDSMKHLIVHLPYEARLGGPV</sequence>
<name>A0AAE2BHT7_9LAMI</name>
<gene>
    <name evidence="2" type="ORF">Sango_2717900</name>
</gene>
<dbReference type="InterPro" id="IPR025452">
    <property type="entry name" value="DUF4218"/>
</dbReference>
<reference evidence="2" key="2">
    <citation type="journal article" date="2024" name="Plant">
        <title>Genomic evolution and insights into agronomic trait innovations of Sesamum species.</title>
        <authorList>
            <person name="Miao H."/>
            <person name="Wang L."/>
            <person name="Qu L."/>
            <person name="Liu H."/>
            <person name="Sun Y."/>
            <person name="Le M."/>
            <person name="Wang Q."/>
            <person name="Wei S."/>
            <person name="Zheng Y."/>
            <person name="Lin W."/>
            <person name="Duan Y."/>
            <person name="Cao H."/>
            <person name="Xiong S."/>
            <person name="Wang X."/>
            <person name="Wei L."/>
            <person name="Li C."/>
            <person name="Ma Q."/>
            <person name="Ju M."/>
            <person name="Zhao R."/>
            <person name="Li G."/>
            <person name="Mu C."/>
            <person name="Tian Q."/>
            <person name="Mei H."/>
            <person name="Zhang T."/>
            <person name="Gao T."/>
            <person name="Zhang H."/>
        </authorList>
    </citation>
    <scope>NUCLEOTIDE SEQUENCE</scope>
    <source>
        <strain evidence="2">K16</strain>
    </source>
</reference>
<dbReference type="PANTHER" id="PTHR10775:SF182">
    <property type="entry name" value="TRANSPOSON, EN_SPM-LIKE, TRANSPOSASE-ASSOCIATED DOMAIN PROTEIN-RELATED"/>
    <property type="match status" value="1"/>
</dbReference>
<dbReference type="PANTHER" id="PTHR10775">
    <property type="entry name" value="OS08G0208400 PROTEIN"/>
    <property type="match status" value="1"/>
</dbReference>
<proteinExistence type="predicted"/>
<dbReference type="Proteomes" id="UP001289374">
    <property type="component" value="Unassembled WGS sequence"/>
</dbReference>
<feature type="domain" description="DUF4218" evidence="1">
    <location>
        <begin position="258"/>
        <end position="311"/>
    </location>
</feature>
<evidence type="ECO:0000259" key="1">
    <source>
        <dbReference type="Pfam" id="PF13960"/>
    </source>
</evidence>
<evidence type="ECO:0000313" key="2">
    <source>
        <dbReference type="EMBL" id="KAK4385939.1"/>
    </source>
</evidence>
<keyword evidence="3" id="KW-1185">Reference proteome</keyword>
<accession>A0AAE2BHT7</accession>
<protein>
    <recommendedName>
        <fullName evidence="1">DUF4218 domain-containing protein</fullName>
    </recommendedName>
</protein>
<dbReference type="Pfam" id="PF13960">
    <property type="entry name" value="DUF4218"/>
    <property type="match status" value="1"/>
</dbReference>
<organism evidence="2 3">
    <name type="scientific">Sesamum angolense</name>
    <dbReference type="NCBI Taxonomy" id="2727404"/>
    <lineage>
        <taxon>Eukaryota</taxon>
        <taxon>Viridiplantae</taxon>
        <taxon>Streptophyta</taxon>
        <taxon>Embryophyta</taxon>
        <taxon>Tracheophyta</taxon>
        <taxon>Spermatophyta</taxon>
        <taxon>Magnoliopsida</taxon>
        <taxon>eudicotyledons</taxon>
        <taxon>Gunneridae</taxon>
        <taxon>Pentapetalae</taxon>
        <taxon>asterids</taxon>
        <taxon>lamiids</taxon>
        <taxon>Lamiales</taxon>
        <taxon>Pedaliaceae</taxon>
        <taxon>Sesamum</taxon>
    </lineage>
</organism>